<reference evidence="3" key="1">
    <citation type="submission" date="2020-05" db="EMBL/GenBank/DDBJ databases">
        <authorList>
            <person name="Chiriac C."/>
            <person name="Salcher M."/>
            <person name="Ghai R."/>
            <person name="Kavagutti S V."/>
        </authorList>
    </citation>
    <scope>NUCLEOTIDE SEQUENCE</scope>
</reference>
<sequence length="195" mass="21279">MPFVTRPHVEQLADRRWRLTEPLVYRGRREDWVVPVGFVTDFASVPVPVRWLIPADGPWTAAAIVHDWFCSVGIEAGVISSGDADAVFRRMCRELGTPIPRRWLMWAGVRWGALASAVRRPGIARDLPGVVAISLVAAPLVLPVSLVVAVGLLVDLAADVVLRFVAGLLGRRPDPPGPWLEEATEGSAQTRPASR</sequence>
<keyword evidence="2" id="KW-1133">Transmembrane helix</keyword>
<keyword evidence="2" id="KW-0472">Membrane</keyword>
<protein>
    <submittedName>
        <fullName evidence="3">Unannotated protein</fullName>
    </submittedName>
</protein>
<evidence type="ECO:0000256" key="1">
    <source>
        <dbReference type="SAM" id="MobiDB-lite"/>
    </source>
</evidence>
<organism evidence="3">
    <name type="scientific">freshwater metagenome</name>
    <dbReference type="NCBI Taxonomy" id="449393"/>
    <lineage>
        <taxon>unclassified sequences</taxon>
        <taxon>metagenomes</taxon>
        <taxon>ecological metagenomes</taxon>
    </lineage>
</organism>
<proteinExistence type="predicted"/>
<keyword evidence="2" id="KW-0812">Transmembrane</keyword>
<evidence type="ECO:0000256" key="2">
    <source>
        <dbReference type="SAM" id="Phobius"/>
    </source>
</evidence>
<evidence type="ECO:0000313" key="3">
    <source>
        <dbReference type="EMBL" id="CAB4911763.1"/>
    </source>
</evidence>
<feature type="transmembrane region" description="Helical" evidence="2">
    <location>
        <begin position="129"/>
        <end position="154"/>
    </location>
</feature>
<name>A0A6J7H4T0_9ZZZZ</name>
<dbReference type="Pfam" id="PF07087">
    <property type="entry name" value="DUF1353"/>
    <property type="match status" value="1"/>
</dbReference>
<dbReference type="EMBL" id="CAFBMQ010000127">
    <property type="protein sequence ID" value="CAB4911763.1"/>
    <property type="molecule type" value="Genomic_DNA"/>
</dbReference>
<gene>
    <name evidence="3" type="ORF">UFOPK3609_00908</name>
</gene>
<feature type="region of interest" description="Disordered" evidence="1">
    <location>
        <begin position="176"/>
        <end position="195"/>
    </location>
</feature>
<dbReference type="AlphaFoldDB" id="A0A6J7H4T0"/>
<accession>A0A6J7H4T0</accession>
<feature type="compositionally biased region" description="Polar residues" evidence="1">
    <location>
        <begin position="186"/>
        <end position="195"/>
    </location>
</feature>
<dbReference type="InterPro" id="IPR010767">
    <property type="entry name" value="Phage_CGC-2007_Cje0229"/>
</dbReference>